<evidence type="ECO:0000256" key="3">
    <source>
        <dbReference type="SAM" id="Coils"/>
    </source>
</evidence>
<evidence type="ECO:0000256" key="2">
    <source>
        <dbReference type="ARBA" id="ARBA00023134"/>
    </source>
</evidence>
<evidence type="ECO:0000259" key="5">
    <source>
        <dbReference type="PROSITE" id="PS51388"/>
    </source>
</evidence>
<dbReference type="PROSITE" id="PS51718">
    <property type="entry name" value="G_DYNAMIN_2"/>
    <property type="match status" value="1"/>
</dbReference>
<feature type="region of interest" description="Disordered" evidence="4">
    <location>
        <begin position="420"/>
        <end position="458"/>
    </location>
</feature>
<dbReference type="Pfam" id="PF01031">
    <property type="entry name" value="Dynamin_M"/>
    <property type="match status" value="1"/>
</dbReference>
<dbReference type="PANTHER" id="PTHR11566">
    <property type="entry name" value="DYNAMIN"/>
    <property type="match status" value="1"/>
</dbReference>
<feature type="coiled-coil region" evidence="3">
    <location>
        <begin position="328"/>
        <end position="355"/>
    </location>
</feature>
<dbReference type="PROSITE" id="PS51388">
    <property type="entry name" value="GED"/>
    <property type="match status" value="1"/>
</dbReference>
<dbReference type="Gene3D" id="3.40.50.300">
    <property type="entry name" value="P-loop containing nucleotide triphosphate hydrolases"/>
    <property type="match status" value="1"/>
</dbReference>
<dbReference type="Pfam" id="PF00350">
    <property type="entry name" value="Dynamin_N"/>
    <property type="match status" value="1"/>
</dbReference>
<sequence>MTFKLEVQAEANMVLADPALLEKIDKLFACNVGEYINLPQLVVVGDQSSGKSSVLEGLTKLKFPRNSGLCTRFATQIIFRRDPSLRIRKLSGSIISPTHNEERENATWSISDVEALNESQFKKMLSEVHTAIGLSTLAGDNLPTFSSDILHLEIHGPHENHLSVIDVPGIFKTTTPGLTSKSDITLVRDMVLSYMRNPRSIMLAVVPANVDIATQEIIEMARELDPDGMRTLRILTKPDLVDKGAEEKIIELVKGKQESQELGWVVVRNLGQKDLQDPSKDRDIEEKIFSHSPPWNRLSKDNYGIEALRTRLQALLASNVRREFPSVRSEVSKRLKECKKALESLGEERESTEQQSRFLLDIVSKFQRITENALQTNYGSQDAFDDEPDLRLATSVANRNALFSDEVSTWGHAYGFMSHTHDDDSDRQNDRAVASLTSSVRAQTGHEEVDNDDINEEERRSTLSRKIESCSDIEDILHDCVSIQNTKAQGVLAWIENIYRESRGFEIGTFNSSILSSVLKKQSAKWPPLAEGYICDIISMVHIFIKKALTISCGDQRLGQNILSFLLDDLIDKYRQALSTTSFLLRIEREGTPMTQNHYLNSNLQKCRQERITSEAKKLSFSMNYENGSSEEYVQLSNLTQIHHMNNLQQTVQDIHDILKSYYKVARKRFIDNMCMQAADFYLVTGPEATMKLFSPSWVYNLTPEQLENIAGEEASVQRKRKQLKKQVKDLEIGRKILL</sequence>
<dbReference type="Proteomes" id="UP000465220">
    <property type="component" value="Unassembled WGS sequence"/>
</dbReference>
<proteinExistence type="predicted"/>
<dbReference type="InterPro" id="IPR045063">
    <property type="entry name" value="Dynamin_N"/>
</dbReference>
<dbReference type="InterPro" id="IPR000375">
    <property type="entry name" value="Dynamin_stalk"/>
</dbReference>
<dbReference type="InterPro" id="IPR020850">
    <property type="entry name" value="GED_dom"/>
</dbReference>
<keyword evidence="8" id="KW-1185">Reference proteome</keyword>
<keyword evidence="3" id="KW-0175">Coiled coil</keyword>
<feature type="coiled-coil region" evidence="3">
    <location>
        <begin position="707"/>
        <end position="734"/>
    </location>
</feature>
<feature type="domain" description="GED" evidence="5">
    <location>
        <begin position="652"/>
        <end position="739"/>
    </location>
</feature>
<evidence type="ECO:0000259" key="6">
    <source>
        <dbReference type="PROSITE" id="PS51718"/>
    </source>
</evidence>
<feature type="domain" description="Dynamin-type G" evidence="6">
    <location>
        <begin position="35"/>
        <end position="325"/>
    </location>
</feature>
<name>A0ABQ1B3A6_ASPLE</name>
<dbReference type="SUPFAM" id="SSF52540">
    <property type="entry name" value="P-loop containing nucleoside triphosphate hydrolases"/>
    <property type="match status" value="1"/>
</dbReference>
<protein>
    <submittedName>
        <fullName evidence="7">Uncharacterized protein</fullName>
    </submittedName>
</protein>
<feature type="compositionally biased region" description="Basic and acidic residues" evidence="4">
    <location>
        <begin position="420"/>
        <end position="430"/>
    </location>
</feature>
<comment type="caution">
    <text evidence="7">The sequence shown here is derived from an EMBL/GenBank/DDBJ whole genome shotgun (WGS) entry which is preliminary data.</text>
</comment>
<organism evidence="7 8">
    <name type="scientific">Aspergillus lentulus</name>
    <dbReference type="NCBI Taxonomy" id="293939"/>
    <lineage>
        <taxon>Eukaryota</taxon>
        <taxon>Fungi</taxon>
        <taxon>Dikarya</taxon>
        <taxon>Ascomycota</taxon>
        <taxon>Pezizomycotina</taxon>
        <taxon>Eurotiomycetes</taxon>
        <taxon>Eurotiomycetidae</taxon>
        <taxon>Eurotiales</taxon>
        <taxon>Aspergillaceae</taxon>
        <taxon>Aspergillus</taxon>
        <taxon>Aspergillus subgen. Fumigati</taxon>
    </lineage>
</organism>
<accession>A0ABQ1B3A6</accession>
<dbReference type="PANTHER" id="PTHR11566:SF215">
    <property type="entry name" value="DYNAMIN GTPASE"/>
    <property type="match status" value="1"/>
</dbReference>
<dbReference type="InterPro" id="IPR001401">
    <property type="entry name" value="Dynamin_GTPase"/>
</dbReference>
<evidence type="ECO:0000256" key="1">
    <source>
        <dbReference type="ARBA" id="ARBA00022741"/>
    </source>
</evidence>
<gene>
    <name evidence="7" type="ORF">IFM60648_09918</name>
</gene>
<keyword evidence="2" id="KW-0342">GTP-binding</keyword>
<dbReference type="InterPro" id="IPR027417">
    <property type="entry name" value="P-loop_NTPase"/>
</dbReference>
<evidence type="ECO:0000256" key="4">
    <source>
        <dbReference type="SAM" id="MobiDB-lite"/>
    </source>
</evidence>
<dbReference type="InterPro" id="IPR030381">
    <property type="entry name" value="G_DYNAMIN_dom"/>
</dbReference>
<dbReference type="CDD" id="cd08771">
    <property type="entry name" value="DLP_1"/>
    <property type="match status" value="1"/>
</dbReference>
<evidence type="ECO:0000313" key="8">
    <source>
        <dbReference type="Proteomes" id="UP000465220"/>
    </source>
</evidence>
<dbReference type="PRINTS" id="PR00195">
    <property type="entry name" value="DYNAMIN"/>
</dbReference>
<dbReference type="SMART" id="SM00053">
    <property type="entry name" value="DYNc"/>
    <property type="match status" value="1"/>
</dbReference>
<reference evidence="7 8" key="1">
    <citation type="submission" date="2020-01" db="EMBL/GenBank/DDBJ databases">
        <title>Draft genome sequence of Aspergillus lentulus IFM 60648.</title>
        <authorList>
            <person name="Takahashi H."/>
            <person name="Yaguchi T."/>
        </authorList>
    </citation>
    <scope>NUCLEOTIDE SEQUENCE [LARGE SCALE GENOMIC DNA]</scope>
    <source>
        <strain evidence="7 8">IFM 60648</strain>
    </source>
</reference>
<dbReference type="InterPro" id="IPR022812">
    <property type="entry name" value="Dynamin"/>
</dbReference>
<evidence type="ECO:0000313" key="7">
    <source>
        <dbReference type="EMBL" id="GFF92948.1"/>
    </source>
</evidence>
<keyword evidence="1" id="KW-0547">Nucleotide-binding</keyword>
<dbReference type="EMBL" id="BLKI01000107">
    <property type="protein sequence ID" value="GFF92948.1"/>
    <property type="molecule type" value="Genomic_DNA"/>
</dbReference>